<evidence type="ECO:0000256" key="2">
    <source>
        <dbReference type="ARBA" id="ARBA00007951"/>
    </source>
</evidence>
<keyword evidence="6" id="KW-0326">Glycosidase</keyword>
<evidence type="ECO:0000313" key="9">
    <source>
        <dbReference type="EMBL" id="NGN94840.1"/>
    </source>
</evidence>
<dbReference type="PRINTS" id="PR00741">
    <property type="entry name" value="GLHYDRLASE29"/>
</dbReference>
<name>A0A6M1R476_9ACTN</name>
<keyword evidence="10" id="KW-1185">Reference proteome</keyword>
<comment type="function">
    <text evidence="1">Alpha-L-fucosidase is responsible for hydrolyzing the alpha-1,6-linked fucose joined to the reducing-end N-acetylglucosamine of the carbohydrate moieties of glycoproteins.</text>
</comment>
<dbReference type="Gene3D" id="3.20.20.80">
    <property type="entry name" value="Glycosidases"/>
    <property type="match status" value="1"/>
</dbReference>
<dbReference type="PANTHER" id="PTHR10030:SF37">
    <property type="entry name" value="ALPHA-L-FUCOSIDASE-RELATED"/>
    <property type="match status" value="1"/>
</dbReference>
<dbReference type="InterPro" id="IPR017853">
    <property type="entry name" value="GH"/>
</dbReference>
<dbReference type="SUPFAM" id="SSF51445">
    <property type="entry name" value="(Trans)glycosidases"/>
    <property type="match status" value="1"/>
</dbReference>
<dbReference type="EMBL" id="JAALAA010000017">
    <property type="protein sequence ID" value="NGN94840.1"/>
    <property type="molecule type" value="Genomic_DNA"/>
</dbReference>
<evidence type="ECO:0000256" key="5">
    <source>
        <dbReference type="ARBA" id="ARBA00022801"/>
    </source>
</evidence>
<feature type="site" description="May be important for catalysis" evidence="7">
    <location>
        <position position="245"/>
    </location>
</feature>
<dbReference type="PIRSF" id="PIRSF001092">
    <property type="entry name" value="Alpha-L-fucosidase"/>
    <property type="match status" value="1"/>
</dbReference>
<keyword evidence="5" id="KW-0378">Hydrolase</keyword>
<accession>A0A6M1R476</accession>
<feature type="domain" description="Glycoside hydrolase family 29 N-terminal" evidence="8">
    <location>
        <begin position="4"/>
        <end position="311"/>
    </location>
</feature>
<evidence type="ECO:0000256" key="6">
    <source>
        <dbReference type="ARBA" id="ARBA00023295"/>
    </source>
</evidence>
<keyword evidence="4" id="KW-0732">Signal</keyword>
<gene>
    <name evidence="9" type="ORF">G5C66_19125</name>
</gene>
<dbReference type="RefSeq" id="WP_165112519.1">
    <property type="nucleotide sequence ID" value="NZ_JAALAA010000017.1"/>
</dbReference>
<evidence type="ECO:0000256" key="1">
    <source>
        <dbReference type="ARBA" id="ARBA00004071"/>
    </source>
</evidence>
<dbReference type="SMART" id="SM00812">
    <property type="entry name" value="Alpha_L_fucos"/>
    <property type="match status" value="1"/>
</dbReference>
<evidence type="ECO:0000256" key="3">
    <source>
        <dbReference type="ARBA" id="ARBA00012662"/>
    </source>
</evidence>
<proteinExistence type="inferred from homology"/>
<comment type="similarity">
    <text evidence="2">Belongs to the glycosyl hydrolase 29 family.</text>
</comment>
<sequence length="421" mass="47880">MTIAPWFPEAKLGIFVHWGIYSVDGVAESWSFYDGRVPYPDYMSQIDRFTASAFDADAWAELFERAGATYAVLTAKHHDGVALYDTDANDLSVVRRAPAGRDLVAEFVTAVRRRGLKVGLYFSHLDWSHPDYATVRPAVQHPVVQDNPYAVPRPGAEEPERWERYLEFHRAQIRELVTRFAPDLLWFDGEWERDERQWRMRELRAELRELAPEMVVNGRMLGHGDYVTPEQGVPVEPPEGPWELCLTINDSWGWQPQDDNHKSPRQIVRTFVETIGGGGNLLLDVGPREDGTITPEQTERLEALGAWVSRHSPAVRGIRRGLPHGHFYGPTAVSDDGRTLFLYVLDRPNDYVVVRGLRNQVLKAYVLGTGTELEHQRVGGLHEVPGWEYVFTTDDDLDPLCTVIALDLDGEVSLYRPHEND</sequence>
<dbReference type="GO" id="GO:0006004">
    <property type="term" value="P:fucose metabolic process"/>
    <property type="evidence" value="ECO:0007669"/>
    <property type="project" value="InterPro"/>
</dbReference>
<reference evidence="9 10" key="1">
    <citation type="submission" date="2020-02" db="EMBL/GenBank/DDBJ databases">
        <title>Whole-genome analyses of novel actinobacteria.</title>
        <authorList>
            <person name="Sahin N."/>
        </authorList>
    </citation>
    <scope>NUCLEOTIDE SEQUENCE [LARGE SCALE GENOMIC DNA]</scope>
    <source>
        <strain evidence="9 10">KC13</strain>
    </source>
</reference>
<evidence type="ECO:0000259" key="8">
    <source>
        <dbReference type="Pfam" id="PF01120"/>
    </source>
</evidence>
<protein>
    <recommendedName>
        <fullName evidence="3">alpha-L-fucosidase</fullName>
        <ecNumber evidence="3">3.2.1.51</ecNumber>
    </recommendedName>
</protein>
<dbReference type="InterPro" id="IPR000933">
    <property type="entry name" value="Glyco_hydro_29"/>
</dbReference>
<evidence type="ECO:0000256" key="7">
    <source>
        <dbReference type="PIRSR" id="PIRSR001092-1"/>
    </source>
</evidence>
<dbReference type="EC" id="3.2.1.51" evidence="3"/>
<dbReference type="Pfam" id="PF01120">
    <property type="entry name" value="Alpha_L_fucos"/>
    <property type="match status" value="1"/>
</dbReference>
<dbReference type="GO" id="GO:0016139">
    <property type="term" value="P:glycoside catabolic process"/>
    <property type="evidence" value="ECO:0007669"/>
    <property type="project" value="TreeGrafter"/>
</dbReference>
<evidence type="ECO:0000313" key="10">
    <source>
        <dbReference type="Proteomes" id="UP000483261"/>
    </source>
</evidence>
<dbReference type="InterPro" id="IPR016286">
    <property type="entry name" value="FUC_metazoa-typ"/>
</dbReference>
<dbReference type="PANTHER" id="PTHR10030">
    <property type="entry name" value="ALPHA-L-FUCOSIDASE"/>
    <property type="match status" value="1"/>
</dbReference>
<comment type="caution">
    <text evidence="9">The sequence shown here is derived from an EMBL/GenBank/DDBJ whole genome shotgun (WGS) entry which is preliminary data.</text>
</comment>
<dbReference type="Proteomes" id="UP000483261">
    <property type="component" value="Unassembled WGS sequence"/>
</dbReference>
<dbReference type="GO" id="GO:0004560">
    <property type="term" value="F:alpha-L-fucosidase activity"/>
    <property type="evidence" value="ECO:0007669"/>
    <property type="project" value="InterPro"/>
</dbReference>
<dbReference type="GO" id="GO:0005764">
    <property type="term" value="C:lysosome"/>
    <property type="evidence" value="ECO:0007669"/>
    <property type="project" value="TreeGrafter"/>
</dbReference>
<dbReference type="InterPro" id="IPR057739">
    <property type="entry name" value="Glyco_hydro_29_N"/>
</dbReference>
<evidence type="ECO:0000256" key="4">
    <source>
        <dbReference type="ARBA" id="ARBA00022729"/>
    </source>
</evidence>
<dbReference type="AlphaFoldDB" id="A0A6M1R476"/>
<organism evidence="9 10">
    <name type="scientific">Nocardioides turkmenicus</name>
    <dbReference type="NCBI Taxonomy" id="2711220"/>
    <lineage>
        <taxon>Bacteria</taxon>
        <taxon>Bacillati</taxon>
        <taxon>Actinomycetota</taxon>
        <taxon>Actinomycetes</taxon>
        <taxon>Propionibacteriales</taxon>
        <taxon>Nocardioidaceae</taxon>
        <taxon>Nocardioides</taxon>
    </lineage>
</organism>